<dbReference type="AlphaFoldDB" id="A0A9D4V0N4"/>
<accession>A0A9D4V0N4</accession>
<dbReference type="GO" id="GO:0090447">
    <property type="term" value="F:glycerol-3-phosphate 2-O-acyltransferase activity"/>
    <property type="evidence" value="ECO:0007669"/>
    <property type="project" value="TreeGrafter"/>
</dbReference>
<dbReference type="InterPro" id="IPR036412">
    <property type="entry name" value="HAD-like_sf"/>
</dbReference>
<comment type="caution">
    <text evidence="9">The sequence shown here is derived from an EMBL/GenBank/DDBJ whole genome shotgun (WGS) entry which is preliminary data.</text>
</comment>
<keyword evidence="6 7" id="KW-0472">Membrane</keyword>
<dbReference type="InterPro" id="IPR002123">
    <property type="entry name" value="Plipid/glycerol_acylTrfase"/>
</dbReference>
<reference evidence="9" key="1">
    <citation type="submission" date="2021-01" db="EMBL/GenBank/DDBJ databases">
        <title>Adiantum capillus-veneris genome.</title>
        <authorList>
            <person name="Fang Y."/>
            <person name="Liao Q."/>
        </authorList>
    </citation>
    <scope>NUCLEOTIDE SEQUENCE</scope>
    <source>
        <strain evidence="9">H3</strain>
        <tissue evidence="9">Leaf</tissue>
    </source>
</reference>
<dbReference type="PANTHER" id="PTHR15486:SF96">
    <property type="entry name" value="LIPID DROPLET-REGULATING VLDL ASSEMBLY FACTOR AUP1"/>
    <property type="match status" value="1"/>
</dbReference>
<dbReference type="Proteomes" id="UP000886520">
    <property type="component" value="Chromosome 7"/>
</dbReference>
<keyword evidence="5 7" id="KW-1133">Transmembrane helix</keyword>
<comment type="subcellular location">
    <subcellularLocation>
        <location evidence="1">Membrane</location>
        <topology evidence="1">Multi-pass membrane protein</topology>
    </subcellularLocation>
</comment>
<dbReference type="CDD" id="cd06551">
    <property type="entry name" value="LPLAT"/>
    <property type="match status" value="1"/>
</dbReference>
<comment type="similarity">
    <text evidence="2">Belongs to the GPAT/DAPAT family.</text>
</comment>
<dbReference type="SUPFAM" id="SSF69593">
    <property type="entry name" value="Glycerol-3-phosphate (1)-acyltransferase"/>
    <property type="match status" value="1"/>
</dbReference>
<dbReference type="Pfam" id="PF23270">
    <property type="entry name" value="HAD_RAM2_N"/>
    <property type="match status" value="1"/>
</dbReference>
<gene>
    <name evidence="9" type="ORF">GOP47_0007420</name>
</gene>
<evidence type="ECO:0000256" key="2">
    <source>
        <dbReference type="ARBA" id="ARBA00007937"/>
    </source>
</evidence>
<dbReference type="SMART" id="SM00563">
    <property type="entry name" value="PlsC"/>
    <property type="match status" value="1"/>
</dbReference>
<evidence type="ECO:0000313" key="9">
    <source>
        <dbReference type="EMBL" id="KAI5077596.1"/>
    </source>
</evidence>
<protein>
    <recommendedName>
        <fullName evidence="8">Phospholipid/glycerol acyltransferase domain-containing protein</fullName>
    </recommendedName>
</protein>
<evidence type="ECO:0000259" key="8">
    <source>
        <dbReference type="SMART" id="SM00563"/>
    </source>
</evidence>
<evidence type="ECO:0000256" key="7">
    <source>
        <dbReference type="SAM" id="Phobius"/>
    </source>
</evidence>
<evidence type="ECO:0000313" key="10">
    <source>
        <dbReference type="Proteomes" id="UP000886520"/>
    </source>
</evidence>
<keyword evidence="4 7" id="KW-0812">Transmembrane</keyword>
<dbReference type="InterPro" id="IPR056462">
    <property type="entry name" value="HAD_RAM2/GPAT1-8"/>
</dbReference>
<dbReference type="OrthoDB" id="1854593at2759"/>
<dbReference type="InterPro" id="IPR023214">
    <property type="entry name" value="HAD_sf"/>
</dbReference>
<dbReference type="GO" id="GO:0010143">
    <property type="term" value="P:cutin biosynthetic process"/>
    <property type="evidence" value="ECO:0007669"/>
    <property type="project" value="TreeGrafter"/>
</dbReference>
<dbReference type="SUPFAM" id="SSF56784">
    <property type="entry name" value="HAD-like"/>
    <property type="match status" value="1"/>
</dbReference>
<sequence length="508" mass="56356">MRKKEGMEMESNRFKAIKDCSSEGREKQTVVSDLDGTLLRSSSAFPYYMLVAFEASGVLRFALILLCSPLAWLLYHFISEAAAIKLLIFLSCAGVKERDIASVARAVLPKFYIADVHPDTWCVFSAFGKRCLLTANPRLFVEPFAQDFLGADLVIGSELEFTRSGHATGFVKAPGVIVGDNKQAAIRKHFSDEVPDIGLGDRASDFPFLAMCKEGFVVPRHPKVEALHPSKLSKQIVFHDGRLVRSPTPGWALVTLLWLPIGFLLAFVRVAAGALLPMRIVYYVFHCLGVRVVVKGKPPLDMGTRKHGVLFVCTHRTLLDPIFVSCAVRRPVSAVTYSLSRVSEIISPVKTVRLSRDREKDASNIRKLLEEGDLVICPEGTTCREPFLLRFSALFAELADHIVPVAMNTRMGMFHATTARGWKGMDCFYFFMNPRPLYELTFLDELPHELTCAAGKTSFEVANYIQRVLAGTLNFDCTSFTRKDKYKALAGTDGSVSSHLPPSKVTGC</sequence>
<keyword evidence="3" id="KW-0808">Transferase</keyword>
<organism evidence="9 10">
    <name type="scientific">Adiantum capillus-veneris</name>
    <name type="common">Maidenhair fern</name>
    <dbReference type="NCBI Taxonomy" id="13818"/>
    <lineage>
        <taxon>Eukaryota</taxon>
        <taxon>Viridiplantae</taxon>
        <taxon>Streptophyta</taxon>
        <taxon>Embryophyta</taxon>
        <taxon>Tracheophyta</taxon>
        <taxon>Polypodiopsida</taxon>
        <taxon>Polypodiidae</taxon>
        <taxon>Polypodiales</taxon>
        <taxon>Pteridineae</taxon>
        <taxon>Pteridaceae</taxon>
        <taxon>Vittarioideae</taxon>
        <taxon>Adiantum</taxon>
    </lineage>
</organism>
<dbReference type="Gene3D" id="3.40.50.1000">
    <property type="entry name" value="HAD superfamily/HAD-like"/>
    <property type="match status" value="1"/>
</dbReference>
<dbReference type="GO" id="GO:0016020">
    <property type="term" value="C:membrane"/>
    <property type="evidence" value="ECO:0007669"/>
    <property type="project" value="UniProtKB-SubCell"/>
</dbReference>
<feature type="transmembrane region" description="Helical" evidence="7">
    <location>
        <begin position="250"/>
        <end position="268"/>
    </location>
</feature>
<dbReference type="GO" id="GO:0016791">
    <property type="term" value="F:phosphatase activity"/>
    <property type="evidence" value="ECO:0007669"/>
    <property type="project" value="TreeGrafter"/>
</dbReference>
<dbReference type="Pfam" id="PF01553">
    <property type="entry name" value="Acyltransferase"/>
    <property type="match status" value="1"/>
</dbReference>
<evidence type="ECO:0000256" key="5">
    <source>
        <dbReference type="ARBA" id="ARBA00022989"/>
    </source>
</evidence>
<evidence type="ECO:0000256" key="6">
    <source>
        <dbReference type="ARBA" id="ARBA00023136"/>
    </source>
</evidence>
<dbReference type="PANTHER" id="PTHR15486">
    <property type="entry name" value="ANCIENT UBIQUITOUS PROTEIN"/>
    <property type="match status" value="1"/>
</dbReference>
<name>A0A9D4V0N4_ADICA</name>
<dbReference type="EMBL" id="JABFUD020000007">
    <property type="protein sequence ID" value="KAI5077596.1"/>
    <property type="molecule type" value="Genomic_DNA"/>
</dbReference>
<evidence type="ECO:0000256" key="1">
    <source>
        <dbReference type="ARBA" id="ARBA00004141"/>
    </source>
</evidence>
<evidence type="ECO:0000256" key="3">
    <source>
        <dbReference type="ARBA" id="ARBA00022679"/>
    </source>
</evidence>
<feature type="domain" description="Phospholipid/glycerol acyltransferase" evidence="8">
    <location>
        <begin position="309"/>
        <end position="410"/>
    </location>
</feature>
<proteinExistence type="inferred from homology"/>
<evidence type="ECO:0000256" key="4">
    <source>
        <dbReference type="ARBA" id="ARBA00022692"/>
    </source>
</evidence>
<keyword evidence="10" id="KW-1185">Reference proteome</keyword>